<evidence type="ECO:0000313" key="1">
    <source>
        <dbReference type="EMBL" id="MDT8998354.1"/>
    </source>
</evidence>
<proteinExistence type="predicted"/>
<keyword evidence="2" id="KW-1185">Reference proteome</keyword>
<dbReference type="Pfam" id="PF05354">
    <property type="entry name" value="Phage_attach"/>
    <property type="match status" value="1"/>
</dbReference>
<reference evidence="1" key="1">
    <citation type="submission" date="2023-09" db="EMBL/GenBank/DDBJ databases">
        <title>Paucibacter sp. APW11 Genome sequencing and assembly.</title>
        <authorList>
            <person name="Kim I."/>
        </authorList>
    </citation>
    <scope>NUCLEOTIDE SEQUENCE</scope>
    <source>
        <strain evidence="1">APW11</strain>
    </source>
</reference>
<organism evidence="1 2">
    <name type="scientific">Roseateles aquae</name>
    <dbReference type="NCBI Taxonomy" id="3077235"/>
    <lineage>
        <taxon>Bacteria</taxon>
        <taxon>Pseudomonadati</taxon>
        <taxon>Pseudomonadota</taxon>
        <taxon>Betaproteobacteria</taxon>
        <taxon>Burkholderiales</taxon>
        <taxon>Sphaerotilaceae</taxon>
        <taxon>Roseateles</taxon>
    </lineage>
</organism>
<name>A0ABU3P734_9BURK</name>
<dbReference type="InterPro" id="IPR008018">
    <property type="entry name" value="Phage_tail_attach_FII"/>
</dbReference>
<dbReference type="EMBL" id="JAVXZY010000001">
    <property type="protein sequence ID" value="MDT8998354.1"/>
    <property type="molecule type" value="Genomic_DNA"/>
</dbReference>
<evidence type="ECO:0000313" key="2">
    <source>
        <dbReference type="Proteomes" id="UP001246372"/>
    </source>
</evidence>
<gene>
    <name evidence="1" type="ORF">RQP53_03580</name>
</gene>
<dbReference type="Proteomes" id="UP001246372">
    <property type="component" value="Unassembled WGS sequence"/>
</dbReference>
<protein>
    <submittedName>
        <fullName evidence="1">Uncharacterized protein</fullName>
    </submittedName>
</protein>
<comment type="caution">
    <text evidence="1">The sequence shown here is derived from an EMBL/GenBank/DDBJ whole genome shotgun (WGS) entry which is preliminary data.</text>
</comment>
<sequence>MNDVPTTAELFGTGMAARQLSFICLAADATEPIAAGARITIGAQAYLVRDPQALGAELHWQLELTA</sequence>
<accession>A0ABU3P734</accession>